<sequence>MASQENPLPSTESQVAAPAQATEPHAVSAAPEKLDELEEINFLLEEIESKIAPLALA</sequence>
<comment type="caution">
    <text evidence="2">The sequence shown here is derived from an EMBL/GenBank/DDBJ whole genome shotgun (WGS) entry which is preliminary data.</text>
</comment>
<organism evidence="2 3">
    <name type="scientific">Archangium gephyra</name>
    <dbReference type="NCBI Taxonomy" id="48"/>
    <lineage>
        <taxon>Bacteria</taxon>
        <taxon>Pseudomonadati</taxon>
        <taxon>Myxococcota</taxon>
        <taxon>Myxococcia</taxon>
        <taxon>Myxococcales</taxon>
        <taxon>Cystobacterineae</taxon>
        <taxon>Archangiaceae</taxon>
        <taxon>Archangium</taxon>
    </lineage>
</organism>
<gene>
    <name evidence="2" type="ORF">ATI61_103259</name>
</gene>
<reference evidence="2 3" key="1">
    <citation type="submission" date="2018-08" db="EMBL/GenBank/DDBJ databases">
        <title>Genomic Encyclopedia of Archaeal and Bacterial Type Strains, Phase II (KMG-II): from individual species to whole genera.</title>
        <authorList>
            <person name="Goeker M."/>
        </authorList>
    </citation>
    <scope>NUCLEOTIDE SEQUENCE [LARGE SCALE GENOMIC DNA]</scope>
    <source>
        <strain evidence="2 3">DSM 2261</strain>
    </source>
</reference>
<feature type="compositionally biased region" description="Polar residues" evidence="1">
    <location>
        <begin position="1"/>
        <end position="14"/>
    </location>
</feature>
<evidence type="ECO:0000313" key="3">
    <source>
        <dbReference type="Proteomes" id="UP000256345"/>
    </source>
</evidence>
<dbReference type="EMBL" id="QUMU01000003">
    <property type="protein sequence ID" value="REG34366.1"/>
    <property type="molecule type" value="Genomic_DNA"/>
</dbReference>
<protein>
    <submittedName>
        <fullName evidence="2">Uncharacterized protein</fullName>
    </submittedName>
</protein>
<keyword evidence="3" id="KW-1185">Reference proteome</keyword>
<evidence type="ECO:0000313" key="2">
    <source>
        <dbReference type="EMBL" id="REG34366.1"/>
    </source>
</evidence>
<proteinExistence type="predicted"/>
<dbReference type="Proteomes" id="UP000256345">
    <property type="component" value="Unassembled WGS sequence"/>
</dbReference>
<evidence type="ECO:0000256" key="1">
    <source>
        <dbReference type="SAM" id="MobiDB-lite"/>
    </source>
</evidence>
<dbReference type="RefSeq" id="WP_123810841.1">
    <property type="nucleotide sequence ID" value="NZ_CP011509.1"/>
</dbReference>
<accession>A0ABX9K665</accession>
<dbReference type="NCBIfam" id="NF033737">
    <property type="entry name" value="Amm_Lyn_leader"/>
    <property type="match status" value="1"/>
</dbReference>
<feature type="region of interest" description="Disordered" evidence="1">
    <location>
        <begin position="1"/>
        <end position="32"/>
    </location>
</feature>
<name>A0ABX9K665_9BACT</name>